<evidence type="ECO:0000313" key="8">
    <source>
        <dbReference type="EMBL" id="MDF2258439.1"/>
    </source>
</evidence>
<organism evidence="8 9">
    <name type="scientific">Streptantibioticus ferralitis</name>
    <dbReference type="NCBI Taxonomy" id="236510"/>
    <lineage>
        <taxon>Bacteria</taxon>
        <taxon>Bacillati</taxon>
        <taxon>Actinomycetota</taxon>
        <taxon>Actinomycetes</taxon>
        <taxon>Kitasatosporales</taxon>
        <taxon>Streptomycetaceae</taxon>
        <taxon>Streptantibioticus</taxon>
    </lineage>
</organism>
<protein>
    <submittedName>
        <fullName evidence="8">AAA domain-containing protein</fullName>
    </submittedName>
</protein>
<evidence type="ECO:0000256" key="5">
    <source>
        <dbReference type="ARBA" id="ARBA00022840"/>
    </source>
</evidence>
<comment type="caution">
    <text evidence="8">The sequence shown here is derived from an EMBL/GenBank/DDBJ whole genome shotgun (WGS) entry which is preliminary data.</text>
</comment>
<dbReference type="PANTHER" id="PTHR43788:SF8">
    <property type="entry name" value="DNA-BINDING PROTEIN SMUBP-2"/>
    <property type="match status" value="1"/>
</dbReference>
<dbReference type="InterPro" id="IPR003593">
    <property type="entry name" value="AAA+_ATPase"/>
</dbReference>
<dbReference type="Gene3D" id="3.40.50.300">
    <property type="entry name" value="P-loop containing nucleotide triphosphate hydrolases"/>
    <property type="match status" value="2"/>
</dbReference>
<dbReference type="Pfam" id="PF13087">
    <property type="entry name" value="AAA_12"/>
    <property type="match status" value="1"/>
</dbReference>
<dbReference type="InterPro" id="IPR001736">
    <property type="entry name" value="PLipase_D/transphosphatidylase"/>
</dbReference>
<sequence length="1112" mass="121467">MGRVRASDQFAGRGRRQLGWREEIVAGLGEWIANEGGAGKPARWQRLGRAVRSGGPGSYAVDLRGFDIGPDQLDGLKLAGPESDSIQASGFSVSEIVQNGSLLTMKVPEFADIPDPYLWLLKQPPTFLIEALRDGVAGLGEAPLASALAAGMIGGESSAMPVPPGFHPAQGDAYRACLGKGVQLVWGPPGTGKTTVLKRAIGDLIAAGDRVLLVSATNIAVDNALLGVVKEKRHRPGDIVRVGPPQLREVADNPEVSLPAMVRERLMEVEARRRGIEGELMAIRARTAELAALGTELVGFDPDAYFAALKLLRIPGQDLESTTARAADGSALLAGAIQALQQAETAVHEARSRVTAADPARRRWDEADGIRKQQTQVLKAAEGKDAAALLSEGQCLELREQLQELEGKGALARWRARGGIEGLRQRLYEAEQQAILERGEARSARSTANAHYTTLETRLVDLIADIPYTREQISELDSALASARAAKEAAERQVSAVRREAESREQAARRAREAHAVAAHAEQRGWPALHAKAERLRPLATADSKRHSDLEKQFQQVQEEYERLARNAQGEIIKSARLVATTLARFRTNKAVFEGPYDVVLVDEAGAATLPEVILATGKAARAAVLLGDFMQLGAVIPQALKDLDRPDVKRWLLPDVFQHCGITDPEDAGRHPACVTLVEQHRFGPAVMRLANELAYGGVLQGSSQVLAPRPPNDPEIVLVDTDGLHELARAHLTGSRKGWWAAGSLISRALVELHREGGEEAGIVTPYGVQTEATLEALRDVEPEGRPLAEVGTAHRFQGREFPVVIFDTVEGADSRELWMARAHRQPNANEWERNGVRLFNVAVTRVQTRLYVIGSWQRIEGAKRGTALAHLAAMVGTPGVRRLQAKQLITPPQAHGPHLGEFGSALAEVLSRHVEVTDVQDELAFYSTFEDQIRAARASLWLWAPWVANRVRGILPLLRDAVRRGVRVTVFIRDDTDQIQGKPANQDLIADLRAVVHTVVPINVMHQKVVVIDERTVMLGSLNTLSQSWTREVMLTMRGAYFARKLMAHLNAEVFSRPPKCGRCGGTSIEIRRRKNGNWFWRCYDAVCKTGPSGRSDAWNRDIRLSGTR</sequence>
<dbReference type="EMBL" id="JARHTQ010000015">
    <property type="protein sequence ID" value="MDF2258439.1"/>
    <property type="molecule type" value="Genomic_DNA"/>
</dbReference>
<keyword evidence="4" id="KW-0347">Helicase</keyword>
<dbReference type="InterPro" id="IPR041677">
    <property type="entry name" value="DNA2/NAM7_AAA_11"/>
</dbReference>
<feature type="domain" description="PLD phosphodiesterase" evidence="7">
    <location>
        <begin position="1004"/>
        <end position="1031"/>
    </location>
</feature>
<name>A0ABT5Z3N8_9ACTN</name>
<evidence type="ECO:0000313" key="9">
    <source>
        <dbReference type="Proteomes" id="UP001220022"/>
    </source>
</evidence>
<evidence type="ECO:0000256" key="1">
    <source>
        <dbReference type="ARBA" id="ARBA00007913"/>
    </source>
</evidence>
<dbReference type="CDD" id="cd01120">
    <property type="entry name" value="RecA-like_superfamily"/>
    <property type="match status" value="1"/>
</dbReference>
<evidence type="ECO:0000256" key="2">
    <source>
        <dbReference type="ARBA" id="ARBA00022741"/>
    </source>
</evidence>
<dbReference type="Gene3D" id="3.30.870.10">
    <property type="entry name" value="Endonuclease Chain A"/>
    <property type="match status" value="1"/>
</dbReference>
<dbReference type="InterPro" id="IPR050534">
    <property type="entry name" value="Coronavir_polyprotein_1ab"/>
</dbReference>
<dbReference type="PANTHER" id="PTHR43788">
    <property type="entry name" value="DNA2/NAM7 HELICASE FAMILY MEMBER"/>
    <property type="match status" value="1"/>
</dbReference>
<dbReference type="SMART" id="SM00382">
    <property type="entry name" value="AAA"/>
    <property type="match status" value="1"/>
</dbReference>
<keyword evidence="2" id="KW-0547">Nucleotide-binding</keyword>
<gene>
    <name evidence="8" type="ORF">P2L57_22755</name>
</gene>
<dbReference type="Proteomes" id="UP001220022">
    <property type="component" value="Unassembled WGS sequence"/>
</dbReference>
<keyword evidence="9" id="KW-1185">Reference proteome</keyword>
<dbReference type="CDD" id="cd18808">
    <property type="entry name" value="SF1_C_Upf1"/>
    <property type="match status" value="1"/>
</dbReference>
<comment type="similarity">
    <text evidence="1">Belongs to the DNA2/NAM7 helicase family.</text>
</comment>
<evidence type="ECO:0000256" key="4">
    <source>
        <dbReference type="ARBA" id="ARBA00022806"/>
    </source>
</evidence>
<feature type="coiled-coil region" evidence="6">
    <location>
        <begin position="473"/>
        <end position="507"/>
    </location>
</feature>
<dbReference type="Pfam" id="PF13091">
    <property type="entry name" value="PLDc_2"/>
    <property type="match status" value="1"/>
</dbReference>
<evidence type="ECO:0000256" key="6">
    <source>
        <dbReference type="SAM" id="Coils"/>
    </source>
</evidence>
<dbReference type="RefSeq" id="WP_275817458.1">
    <property type="nucleotide sequence ID" value="NZ_BAAANM010000037.1"/>
</dbReference>
<accession>A0ABT5Z3N8</accession>
<dbReference type="InterPro" id="IPR027417">
    <property type="entry name" value="P-loop_NTPase"/>
</dbReference>
<keyword evidence="6" id="KW-0175">Coiled coil</keyword>
<dbReference type="InterPro" id="IPR047187">
    <property type="entry name" value="SF1_C_Upf1"/>
</dbReference>
<evidence type="ECO:0000256" key="3">
    <source>
        <dbReference type="ARBA" id="ARBA00022801"/>
    </source>
</evidence>
<evidence type="ECO:0000259" key="7">
    <source>
        <dbReference type="PROSITE" id="PS50035"/>
    </source>
</evidence>
<dbReference type="SUPFAM" id="SSF56024">
    <property type="entry name" value="Phospholipase D/nuclease"/>
    <property type="match status" value="1"/>
</dbReference>
<dbReference type="PROSITE" id="PS50035">
    <property type="entry name" value="PLD"/>
    <property type="match status" value="1"/>
</dbReference>
<dbReference type="Pfam" id="PF13086">
    <property type="entry name" value="AAA_11"/>
    <property type="match status" value="2"/>
</dbReference>
<reference evidence="8 9" key="1">
    <citation type="submission" date="2023-03" db="EMBL/GenBank/DDBJ databases">
        <title>Draft genome sequence of type strain Streptomyces ferralitis JCM 14344.</title>
        <authorList>
            <person name="Klaysubun C."/>
            <person name="Duangmal K."/>
        </authorList>
    </citation>
    <scope>NUCLEOTIDE SEQUENCE [LARGE SCALE GENOMIC DNA]</scope>
    <source>
        <strain evidence="8 9">JCM 14344</strain>
    </source>
</reference>
<proteinExistence type="inferred from homology"/>
<dbReference type="InterPro" id="IPR041679">
    <property type="entry name" value="DNA2/NAM7-like_C"/>
</dbReference>
<keyword evidence="5" id="KW-0067">ATP-binding</keyword>
<dbReference type="InterPro" id="IPR025202">
    <property type="entry name" value="PLD-like_dom"/>
</dbReference>
<keyword evidence="3" id="KW-0378">Hydrolase</keyword>
<dbReference type="SUPFAM" id="SSF52540">
    <property type="entry name" value="P-loop containing nucleoside triphosphate hydrolases"/>
    <property type="match status" value="1"/>
</dbReference>